<evidence type="ECO:0000256" key="5">
    <source>
        <dbReference type="ARBA" id="ARBA00023136"/>
    </source>
</evidence>
<dbReference type="EMBL" id="JBBHLL010000359">
    <property type="protein sequence ID" value="KAK7804917.1"/>
    <property type="molecule type" value="Genomic_DNA"/>
</dbReference>
<keyword evidence="2 7" id="KW-0808">Transferase</keyword>
<evidence type="ECO:0000256" key="6">
    <source>
        <dbReference type="ARBA" id="ARBA00023315"/>
    </source>
</evidence>
<comment type="domain">
    <text evidence="7">The DHHC domain is required for palmitoyltransferase activity.</text>
</comment>
<dbReference type="GO" id="GO:0019706">
    <property type="term" value="F:protein-cysteine S-palmitoyltransferase activity"/>
    <property type="evidence" value="ECO:0007669"/>
    <property type="project" value="UniProtKB-EC"/>
</dbReference>
<evidence type="ECO:0000256" key="1">
    <source>
        <dbReference type="ARBA" id="ARBA00004141"/>
    </source>
</evidence>
<accession>A0AAW0HS63</accession>
<evidence type="ECO:0000259" key="8">
    <source>
        <dbReference type="Pfam" id="PF01529"/>
    </source>
</evidence>
<keyword evidence="5 7" id="KW-0472">Membrane</keyword>
<comment type="caution">
    <text evidence="9">The sequence shown here is derived from an EMBL/GenBank/DDBJ whole genome shotgun (WGS) entry which is preliminary data.</text>
</comment>
<dbReference type="Pfam" id="PF01529">
    <property type="entry name" value="DHHC"/>
    <property type="match status" value="1"/>
</dbReference>
<keyword evidence="6 7" id="KW-0012">Acyltransferase</keyword>
<dbReference type="InterPro" id="IPR039859">
    <property type="entry name" value="PFA4/ZDH16/20/ERF2-like"/>
</dbReference>
<evidence type="ECO:0000256" key="4">
    <source>
        <dbReference type="ARBA" id="ARBA00022989"/>
    </source>
</evidence>
<proteinExistence type="inferred from homology"/>
<sequence>MGTFCSVIRFENLQELKRLCHWGPIIALGVIAICSTMAMIDSVLWYWPLHTTGGSVNFIMLINWTVMILYHYFSAMFAGPGFVPRGWKPENPQDSMYLQYCKVCQAYKAPRSHHCRKCNRAKGDTSLCCMLHARVLLRCIMKMDHHCPWINNCCGHQNHASFTLFLLLAPLGCIHAAFIFVMTMYTQLYNRLSFGWNTVKIDMSAARRDPLPIVPFGLAAFAATLFALGLALGTTIAVGMLFFIQIKIILRNKTSIESWIEEKAKDRIQYYQLDEVFVFPYDMGSKWTNFKQVFTWSGVPEGDGLEWRVREGCDQYSLTVSSLFKRPSSFLAREQLKQKADKRVRSVRYKVIEDYNGACCPLNRGIKTFFTSPCTEEPRIQLQKGELILATRGLRYWLYGDKILDDSFIEGMEMEGTPALLTRASSRTQLKSACAFPVYISTSTASRVAKEQNQPKVHSQTGTSRIRGWFPRNCVEKCPCDGESDPAPEGEKKNR</sequence>
<comment type="subcellular location">
    <subcellularLocation>
        <location evidence="1">Membrane</location>
        <topology evidence="1">Multi-pass membrane protein</topology>
    </subcellularLocation>
</comment>
<feature type="transmembrane region" description="Helical" evidence="7">
    <location>
        <begin position="164"/>
        <end position="185"/>
    </location>
</feature>
<evidence type="ECO:0000256" key="2">
    <source>
        <dbReference type="ARBA" id="ARBA00022679"/>
    </source>
</evidence>
<feature type="transmembrane region" description="Helical" evidence="7">
    <location>
        <begin position="25"/>
        <end position="46"/>
    </location>
</feature>
<evidence type="ECO:0000256" key="7">
    <source>
        <dbReference type="RuleBase" id="RU079119"/>
    </source>
</evidence>
<dbReference type="Proteomes" id="UP001488838">
    <property type="component" value="Unassembled WGS sequence"/>
</dbReference>
<dbReference type="InterPro" id="IPR001594">
    <property type="entry name" value="Palmitoyltrfase_DHHC"/>
</dbReference>
<feature type="domain" description="Palmitoyltransferase DHHC" evidence="8">
    <location>
        <begin position="132"/>
        <end position="260"/>
    </location>
</feature>
<evidence type="ECO:0000313" key="10">
    <source>
        <dbReference type="Proteomes" id="UP001488838"/>
    </source>
</evidence>
<gene>
    <name evidence="9" type="ORF">U0070_024455</name>
</gene>
<feature type="transmembrane region" description="Helical" evidence="7">
    <location>
        <begin position="213"/>
        <end position="244"/>
    </location>
</feature>
<dbReference type="PANTHER" id="PTHR12246">
    <property type="entry name" value="PALMITOYLTRANSFERASE ZDHHC16"/>
    <property type="match status" value="1"/>
</dbReference>
<evidence type="ECO:0000313" key="9">
    <source>
        <dbReference type="EMBL" id="KAK7804917.1"/>
    </source>
</evidence>
<reference evidence="9 10" key="1">
    <citation type="journal article" date="2023" name="bioRxiv">
        <title>Conserved and derived expression patterns and positive selection on dental genes reveal complex evolutionary context of ever-growing rodent molars.</title>
        <authorList>
            <person name="Calamari Z.T."/>
            <person name="Song A."/>
            <person name="Cohen E."/>
            <person name="Akter M."/>
            <person name="Roy R.D."/>
            <person name="Hallikas O."/>
            <person name="Christensen M.M."/>
            <person name="Li P."/>
            <person name="Marangoni P."/>
            <person name="Jernvall J."/>
            <person name="Klein O.D."/>
        </authorList>
    </citation>
    <scope>NUCLEOTIDE SEQUENCE [LARGE SCALE GENOMIC DNA]</scope>
    <source>
        <strain evidence="9">V071</strain>
    </source>
</reference>
<keyword evidence="10" id="KW-1185">Reference proteome</keyword>
<protein>
    <recommendedName>
        <fullName evidence="7">Palmitoyltransferase</fullName>
        <ecNumber evidence="7">2.3.1.225</ecNumber>
    </recommendedName>
</protein>
<keyword evidence="4 7" id="KW-1133">Transmembrane helix</keyword>
<comment type="similarity">
    <text evidence="7">Belongs to the DHHC palmitoyltransferase family.</text>
</comment>
<dbReference type="AlphaFoldDB" id="A0AAW0HS63"/>
<dbReference type="EC" id="2.3.1.225" evidence="7"/>
<keyword evidence="3 7" id="KW-0812">Transmembrane</keyword>
<feature type="transmembrane region" description="Helical" evidence="7">
    <location>
        <begin position="58"/>
        <end position="78"/>
    </location>
</feature>
<dbReference type="GO" id="GO:0016020">
    <property type="term" value="C:membrane"/>
    <property type="evidence" value="ECO:0007669"/>
    <property type="project" value="UniProtKB-SubCell"/>
</dbReference>
<organism evidence="9 10">
    <name type="scientific">Myodes glareolus</name>
    <name type="common">Bank vole</name>
    <name type="synonym">Clethrionomys glareolus</name>
    <dbReference type="NCBI Taxonomy" id="447135"/>
    <lineage>
        <taxon>Eukaryota</taxon>
        <taxon>Metazoa</taxon>
        <taxon>Chordata</taxon>
        <taxon>Craniata</taxon>
        <taxon>Vertebrata</taxon>
        <taxon>Euteleostomi</taxon>
        <taxon>Mammalia</taxon>
        <taxon>Eutheria</taxon>
        <taxon>Euarchontoglires</taxon>
        <taxon>Glires</taxon>
        <taxon>Rodentia</taxon>
        <taxon>Myomorpha</taxon>
        <taxon>Muroidea</taxon>
        <taxon>Cricetidae</taxon>
        <taxon>Arvicolinae</taxon>
        <taxon>Myodes</taxon>
    </lineage>
</organism>
<name>A0AAW0HS63_MYOGA</name>
<evidence type="ECO:0000256" key="3">
    <source>
        <dbReference type="ARBA" id="ARBA00022692"/>
    </source>
</evidence>
<dbReference type="PROSITE" id="PS50216">
    <property type="entry name" value="DHHC"/>
    <property type="match status" value="1"/>
</dbReference>
<comment type="catalytic activity">
    <reaction evidence="7">
        <text>L-cysteinyl-[protein] + hexadecanoyl-CoA = S-hexadecanoyl-L-cysteinyl-[protein] + CoA</text>
        <dbReference type="Rhea" id="RHEA:36683"/>
        <dbReference type="Rhea" id="RHEA-COMP:10131"/>
        <dbReference type="Rhea" id="RHEA-COMP:11032"/>
        <dbReference type="ChEBI" id="CHEBI:29950"/>
        <dbReference type="ChEBI" id="CHEBI:57287"/>
        <dbReference type="ChEBI" id="CHEBI:57379"/>
        <dbReference type="ChEBI" id="CHEBI:74151"/>
        <dbReference type="EC" id="2.3.1.225"/>
    </reaction>
</comment>